<organism evidence="2">
    <name type="scientific">Coralloluteibacterium stylophorae</name>
    <dbReference type="NCBI Taxonomy" id="1776034"/>
    <lineage>
        <taxon>Bacteria</taxon>
        <taxon>Pseudomonadati</taxon>
        <taxon>Pseudomonadota</taxon>
        <taxon>Gammaproteobacteria</taxon>
        <taxon>Lysobacterales</taxon>
        <taxon>Lysobacteraceae</taxon>
        <taxon>Coralloluteibacterium</taxon>
    </lineage>
</organism>
<sequence length="136" mass="14356">MAQVLITLDVADLDQAVAFYTQAFDLAPARRLGAAGIELLGAEAPIYLLCQPPGSRTAGTALRDYARHWTPVHLDFAVDALEPALARVLRAGGVQEGSVREAEWGRIATCADPFGNGLCLIEFSARGYDAIAGDAA</sequence>
<proteinExistence type="predicted"/>
<gene>
    <name evidence="2" type="ORF">KB893_07325</name>
</gene>
<dbReference type="EMBL" id="JAGQFT010000045">
    <property type="protein sequence ID" value="MBR0562325.1"/>
    <property type="molecule type" value="Genomic_DNA"/>
</dbReference>
<evidence type="ECO:0000313" key="2">
    <source>
        <dbReference type="EMBL" id="MBR0562325.1"/>
    </source>
</evidence>
<dbReference type="AlphaFoldDB" id="A0A8J8AXR3"/>
<accession>A0A8J8AXR3</accession>
<name>A0A8J8AXR3_9GAMM</name>
<protein>
    <submittedName>
        <fullName evidence="2">VOC family protein</fullName>
    </submittedName>
</protein>
<dbReference type="SUPFAM" id="SSF54593">
    <property type="entry name" value="Glyoxalase/Bleomycin resistance protein/Dihydroxybiphenyl dioxygenase"/>
    <property type="match status" value="1"/>
</dbReference>
<dbReference type="InterPro" id="IPR037523">
    <property type="entry name" value="VOC_core"/>
</dbReference>
<dbReference type="Pfam" id="PF18029">
    <property type="entry name" value="Glyoxalase_6"/>
    <property type="match status" value="1"/>
</dbReference>
<feature type="domain" description="VOC" evidence="1">
    <location>
        <begin position="1"/>
        <end position="123"/>
    </location>
</feature>
<dbReference type="InterPro" id="IPR041581">
    <property type="entry name" value="Glyoxalase_6"/>
</dbReference>
<evidence type="ECO:0000259" key="1">
    <source>
        <dbReference type="PROSITE" id="PS51819"/>
    </source>
</evidence>
<dbReference type="InterPro" id="IPR029068">
    <property type="entry name" value="Glyas_Bleomycin-R_OHBP_Dase"/>
</dbReference>
<reference evidence="2" key="1">
    <citation type="submission" date="2021-04" db="EMBL/GenBank/DDBJ databases">
        <authorList>
            <person name="Karlyshev A.V."/>
        </authorList>
    </citation>
    <scope>NUCLEOTIDE SEQUENCE</scope>
    <source>
        <strain evidence="2">LMG 29479</strain>
    </source>
</reference>
<dbReference type="Gene3D" id="3.10.180.10">
    <property type="entry name" value="2,3-Dihydroxybiphenyl 1,2-Dioxygenase, domain 1"/>
    <property type="match status" value="1"/>
</dbReference>
<comment type="caution">
    <text evidence="2">The sequence shown here is derived from an EMBL/GenBank/DDBJ whole genome shotgun (WGS) entry which is preliminary data.</text>
</comment>
<dbReference type="PROSITE" id="PS51819">
    <property type="entry name" value="VOC"/>
    <property type="match status" value="1"/>
</dbReference>